<evidence type="ECO:0000313" key="1">
    <source>
        <dbReference type="EMBL" id="MFC7278882.1"/>
    </source>
</evidence>
<organism evidence="1 2">
    <name type="scientific">Paractinoplanes rhizophilus</name>
    <dbReference type="NCBI Taxonomy" id="1416877"/>
    <lineage>
        <taxon>Bacteria</taxon>
        <taxon>Bacillati</taxon>
        <taxon>Actinomycetota</taxon>
        <taxon>Actinomycetes</taxon>
        <taxon>Micromonosporales</taxon>
        <taxon>Micromonosporaceae</taxon>
        <taxon>Paractinoplanes</taxon>
    </lineage>
</organism>
<proteinExistence type="predicted"/>
<gene>
    <name evidence="1" type="ORF">ACFQS1_33375</name>
</gene>
<name>A0ABW2I1Y1_9ACTN</name>
<protein>
    <submittedName>
        <fullName evidence="1">Uncharacterized protein</fullName>
    </submittedName>
</protein>
<reference evidence="2" key="1">
    <citation type="journal article" date="2019" name="Int. J. Syst. Evol. Microbiol.">
        <title>The Global Catalogue of Microorganisms (GCM) 10K type strain sequencing project: providing services to taxonomists for standard genome sequencing and annotation.</title>
        <authorList>
            <consortium name="The Broad Institute Genomics Platform"/>
            <consortium name="The Broad Institute Genome Sequencing Center for Infectious Disease"/>
            <person name="Wu L."/>
            <person name="Ma J."/>
        </authorList>
    </citation>
    <scope>NUCLEOTIDE SEQUENCE [LARGE SCALE GENOMIC DNA]</scope>
    <source>
        <strain evidence="2">XZYJT-10</strain>
    </source>
</reference>
<comment type="caution">
    <text evidence="1">The sequence shown here is derived from an EMBL/GenBank/DDBJ whole genome shotgun (WGS) entry which is preliminary data.</text>
</comment>
<accession>A0ABW2I1Y1</accession>
<dbReference type="EMBL" id="JBHTBJ010000039">
    <property type="protein sequence ID" value="MFC7278882.1"/>
    <property type="molecule type" value="Genomic_DNA"/>
</dbReference>
<evidence type="ECO:0000313" key="2">
    <source>
        <dbReference type="Proteomes" id="UP001596548"/>
    </source>
</evidence>
<dbReference type="RefSeq" id="WP_378975998.1">
    <property type="nucleotide sequence ID" value="NZ_JBHTBJ010000039.1"/>
</dbReference>
<dbReference type="Proteomes" id="UP001596548">
    <property type="component" value="Unassembled WGS sequence"/>
</dbReference>
<keyword evidence="2" id="KW-1185">Reference proteome</keyword>
<sequence>MTRTAAAAARTMVLPLGRLAAISLLGLLAAAFLPIERPPVSSATGEAAR</sequence>